<dbReference type="EMBL" id="ABOSXX010000006">
    <property type="protein sequence ID" value="ELV3679401.1"/>
    <property type="molecule type" value="Genomic_DNA"/>
</dbReference>
<dbReference type="AlphaFoldDB" id="A0AAN4A6L9"/>
<sequence>MNNDIKEQILSLKRSGRGYKTISRETGVNLNTVKSLCRRSGLFRDNPEHQELFTIPEPKYSTELATIKPLPLQRVITGHKQTDAYLWVLEVIKLNEPAHFEAAQAALEKLTITPKEAQDRYTRYLQSNGVDGFNILFGTLMMDNPLHFIEQAREQAARAAEVRGVFGSYEAIYDELTVPEQLLEDALGWLYSDSYGWTEEEKRRGRIEGERVTEVMELREKKSFELITEVLPAPYTLSDVVREFQYWEWVYWMRDAAKKELAPDELSGDGGPVSDRESWLDKQLEIIRPVSRDEALNVLKWYLQSERHQGVMNADSDAVYLNLIGAHNAE</sequence>
<evidence type="ECO:0000313" key="1">
    <source>
        <dbReference type="EMBL" id="ELV3679401.1"/>
    </source>
</evidence>
<evidence type="ECO:0000313" key="2">
    <source>
        <dbReference type="Proteomes" id="UP001279522"/>
    </source>
</evidence>
<dbReference type="InterPro" id="IPR036388">
    <property type="entry name" value="WH-like_DNA-bd_sf"/>
</dbReference>
<evidence type="ECO:0008006" key="3">
    <source>
        <dbReference type="Google" id="ProtNLM"/>
    </source>
</evidence>
<reference evidence="1" key="1">
    <citation type="submission" date="2023-05" db="EMBL/GenBank/DDBJ databases">
        <authorList>
            <consortium name="Clinical and Environmental Microbiology Branch: Whole genome sequencing antimicrobial resistance pathogens in the healthcare setting"/>
        </authorList>
    </citation>
    <scope>NUCLEOTIDE SEQUENCE</scope>
    <source>
        <strain evidence="1">2023GN-00287</strain>
    </source>
</reference>
<name>A0AAN4A6L9_CITFR</name>
<proteinExistence type="predicted"/>
<protein>
    <recommendedName>
        <fullName evidence="3">Helix-turn-helix domain-containing protein</fullName>
    </recommendedName>
</protein>
<dbReference type="Gene3D" id="1.10.10.10">
    <property type="entry name" value="Winged helix-like DNA-binding domain superfamily/Winged helix DNA-binding domain"/>
    <property type="match status" value="1"/>
</dbReference>
<gene>
    <name evidence="1" type="ORF">SGX49_001810</name>
</gene>
<comment type="caution">
    <text evidence="1">The sequence shown here is derived from an EMBL/GenBank/DDBJ whole genome shotgun (WGS) entry which is preliminary data.</text>
</comment>
<dbReference type="Proteomes" id="UP001279522">
    <property type="component" value="Unassembled WGS sequence"/>
</dbReference>
<accession>A0AAN4A6L9</accession>
<organism evidence="1 2">
    <name type="scientific">Citrobacter freundii</name>
    <dbReference type="NCBI Taxonomy" id="546"/>
    <lineage>
        <taxon>Bacteria</taxon>
        <taxon>Pseudomonadati</taxon>
        <taxon>Pseudomonadota</taxon>
        <taxon>Gammaproteobacteria</taxon>
        <taxon>Enterobacterales</taxon>
        <taxon>Enterobacteriaceae</taxon>
        <taxon>Citrobacter</taxon>
        <taxon>Citrobacter freundii complex</taxon>
    </lineage>
</organism>
<dbReference type="RefSeq" id="WP_131445687.1">
    <property type="nucleotide sequence ID" value="NZ_JACOJU010000003.1"/>
</dbReference>